<evidence type="ECO:0000313" key="2">
    <source>
        <dbReference type="EMBL" id="BAF87919.1"/>
    </source>
</evidence>
<dbReference type="RefSeq" id="WP_012170449.1">
    <property type="nucleotide sequence ID" value="NC_009937.1"/>
</dbReference>
<name>A8I2R4_AZOC5</name>
<reference evidence="2 3" key="1">
    <citation type="journal article" date="2007" name="Appl. Environ. Microbiol.">
        <title>Rhizobial factors required for stem nodule maturation and maintenance in Sesbania rostrata-Azorhizobium caulinodans ORS571 symbiosis.</title>
        <authorList>
            <person name="Suzuki S."/>
            <person name="Aono T."/>
            <person name="Lee KB."/>
            <person name="Suzuki T."/>
            <person name="Liu CT."/>
            <person name="Miwa H."/>
            <person name="Wakao S."/>
            <person name="Iki T."/>
            <person name="Oyaizu H."/>
        </authorList>
    </citation>
    <scope>NUCLEOTIDE SEQUENCE [LARGE SCALE GENOMIC DNA]</scope>
    <source>
        <strain evidence="3">ATCC 43989 / DSM 5975 / JCM 20966 / LMG 6465 / NBRC 14845 / NCIMB 13405 / ORS 571</strain>
    </source>
</reference>
<organism evidence="2 3">
    <name type="scientific">Azorhizobium caulinodans (strain ATCC 43989 / DSM 5975 / JCM 20966 / LMG 6465 / NBRC 14845 / NCIMB 13405 / ORS 571)</name>
    <dbReference type="NCBI Taxonomy" id="438753"/>
    <lineage>
        <taxon>Bacteria</taxon>
        <taxon>Pseudomonadati</taxon>
        <taxon>Pseudomonadota</taxon>
        <taxon>Alphaproteobacteria</taxon>
        <taxon>Hyphomicrobiales</taxon>
        <taxon>Xanthobacteraceae</taxon>
        <taxon>Azorhizobium</taxon>
    </lineage>
</organism>
<dbReference type="InterPro" id="IPR050909">
    <property type="entry name" value="Bact_Autotransporter_VF"/>
</dbReference>
<dbReference type="InterPro" id="IPR011050">
    <property type="entry name" value="Pectin_lyase_fold/virulence"/>
</dbReference>
<dbReference type="KEGG" id="azc:AZC_1921"/>
<dbReference type="Gene3D" id="3.30.160.710">
    <property type="match status" value="1"/>
</dbReference>
<feature type="domain" description="Filamentous haemagglutinin FhaB/tRNA nuclease CdiA-like TPS" evidence="1">
    <location>
        <begin position="49"/>
        <end position="161"/>
    </location>
</feature>
<dbReference type="Gene3D" id="2.160.20.10">
    <property type="entry name" value="Single-stranded right-handed beta-helix, Pectin lyase-like"/>
    <property type="match status" value="1"/>
</dbReference>
<dbReference type="STRING" id="438753.AZC_1921"/>
<dbReference type="InterPro" id="IPR008638">
    <property type="entry name" value="FhaB/CdiA-like_TPS"/>
</dbReference>
<dbReference type="Pfam" id="PF05860">
    <property type="entry name" value="TPS"/>
    <property type="match status" value="1"/>
</dbReference>
<dbReference type="Pfam" id="PF18676">
    <property type="entry name" value="MBG_2"/>
    <property type="match status" value="8"/>
</dbReference>
<dbReference type="eggNOG" id="COG4932">
    <property type="taxonomic scope" value="Bacteria"/>
</dbReference>
<reference evidence="2 3" key="4">
    <citation type="journal article" date="2009" name="Appl. Environ. Microbiol.">
        <title>Comparative genome-wide transcriptional profiling of Azorhizobium caulinodans ORS571 grown under free-living and symbiotic conditions.</title>
        <authorList>
            <person name="Tsukada S."/>
            <person name="Aono T."/>
            <person name="Akiba N."/>
            <person name="Lee KB."/>
            <person name="Liu CT."/>
            <person name="Toyazaki H."/>
            <person name="Oyaizu H."/>
        </authorList>
    </citation>
    <scope>NUCLEOTIDE SEQUENCE [LARGE SCALE GENOMIC DNA]</scope>
    <source>
        <strain evidence="3">ATCC 43989 / DSM 5975 / JCM 20966 / LMG 6465 / NBRC 14845 / NCIMB 13405 / ORS 571</strain>
    </source>
</reference>
<dbReference type="SMART" id="SM00912">
    <property type="entry name" value="Haemagg_act"/>
    <property type="match status" value="1"/>
</dbReference>
<dbReference type="SUPFAM" id="SSF51126">
    <property type="entry name" value="Pectin lyase-like"/>
    <property type="match status" value="1"/>
</dbReference>
<dbReference type="InterPro" id="IPR012334">
    <property type="entry name" value="Pectin_lyas_fold"/>
</dbReference>
<dbReference type="eggNOG" id="COG3210">
    <property type="taxonomic scope" value="Bacteria"/>
</dbReference>
<reference evidence="2 3" key="3">
    <citation type="journal article" date="2008" name="BMC Genomics">
        <title>The genome of the versatile nitrogen fixer Azorhizobium caulinodans ORS571.</title>
        <authorList>
            <person name="Lee KB."/>
            <person name="Backer P.D."/>
            <person name="Aono T."/>
            <person name="Liu CT."/>
            <person name="Suzuki S."/>
            <person name="Suzuki T."/>
            <person name="Kaneko T."/>
            <person name="Yamada M."/>
            <person name="Tabata S."/>
            <person name="Kupfer D.M."/>
            <person name="Najar F.Z."/>
            <person name="Wiley G.B."/>
            <person name="Roe B."/>
            <person name="Binnewies T.T."/>
            <person name="Ussery D.W."/>
            <person name="D'Haeze W."/>
            <person name="Herder J.D."/>
            <person name="Gevers D."/>
            <person name="Vereecke D."/>
            <person name="Holsters M."/>
            <person name="Oyaizu H."/>
        </authorList>
    </citation>
    <scope>NUCLEOTIDE SEQUENCE [LARGE SCALE GENOMIC DNA]</scope>
    <source>
        <strain evidence="3">ATCC 43989 / DSM 5975 / JCM 20966 / LMG 6465 / NBRC 14845 / NCIMB 13405 / ORS 571</strain>
    </source>
</reference>
<keyword evidence="3" id="KW-1185">Reference proteome</keyword>
<evidence type="ECO:0000313" key="3">
    <source>
        <dbReference type="Proteomes" id="UP000000270"/>
    </source>
</evidence>
<dbReference type="Gene3D" id="2.160.20.110">
    <property type="match status" value="1"/>
</dbReference>
<reference evidence="2 3" key="5">
    <citation type="journal article" date="2010" name="Appl. Environ. Microbiol.">
        <title>phrR-like gene praR of Azorhizobium caulinodans ORS571 is essential for symbiosis with Sesbania rostrata and is involved in expression of reb genes.</title>
        <authorList>
            <person name="Akiba N."/>
            <person name="Aono T."/>
            <person name="Toyazaki H."/>
            <person name="Sato S."/>
            <person name="Oyaizu H."/>
        </authorList>
    </citation>
    <scope>NUCLEOTIDE SEQUENCE [LARGE SCALE GENOMIC DNA]</scope>
    <source>
        <strain evidence="3">ATCC 43989 / DSM 5975 / JCM 20966 / LMG 6465 / NBRC 14845 / NCIMB 13405 / ORS 571</strain>
    </source>
</reference>
<gene>
    <name evidence="2" type="ordered locus">AZC_1921</name>
</gene>
<reference evidence="2 3" key="6">
    <citation type="journal article" date="2011" name="Appl. Environ. Microbiol.">
        <title>Involvement of the azorhizobial chromosome partition gene (parA) in the onset of bacteroid differentiation during Sesbania rostrata stem nodule development.</title>
        <authorList>
            <person name="Liu CT."/>
            <person name="Lee KB."/>
            <person name="Wang YS."/>
            <person name="Peng MH."/>
            <person name="Lee KT."/>
            <person name="Suzuki S."/>
            <person name="Suzuki T."/>
            <person name="Oyaizu H."/>
        </authorList>
    </citation>
    <scope>NUCLEOTIDE SEQUENCE [LARGE SCALE GENOMIC DNA]</scope>
    <source>
        <strain evidence="3">ATCC 43989 / DSM 5975 / JCM 20966 / LMG 6465 / NBRC 14845 / NCIMB 13405 / ORS 571</strain>
    </source>
</reference>
<dbReference type="Proteomes" id="UP000000270">
    <property type="component" value="Chromosome"/>
</dbReference>
<dbReference type="PANTHER" id="PTHR12338">
    <property type="entry name" value="AUTOTRANSPORTER"/>
    <property type="match status" value="1"/>
</dbReference>
<accession>A8I2R4</accession>
<reference evidence="3" key="2">
    <citation type="submission" date="2007-04" db="EMBL/GenBank/DDBJ databases">
        <title>Complete genome sequence of the nitrogen-fixing bacterium Azorhizobium caulinodans ORS571.</title>
        <authorList>
            <person name="Lee K.B."/>
            <person name="Backer P.D."/>
            <person name="Aono T."/>
            <person name="Liu C.T."/>
            <person name="Suzuki S."/>
            <person name="Suzuki T."/>
            <person name="Kaneko T."/>
            <person name="Yamada M."/>
            <person name="Tabata S."/>
            <person name="Kupfer D.M."/>
            <person name="Najar F.Z."/>
            <person name="Wiley G.B."/>
            <person name="Roe B."/>
            <person name="Binnewies T."/>
            <person name="Ussery D."/>
            <person name="Vereecke D."/>
            <person name="Gevers D."/>
            <person name="Holsters M."/>
            <person name="Oyaizu H."/>
        </authorList>
    </citation>
    <scope>NUCLEOTIDE SEQUENCE [LARGE SCALE GENOMIC DNA]</scope>
    <source>
        <strain evidence="3">ATCC 43989 / DSM 5975 / JCM 20966 / LMG 6465 / NBRC 14845 / NCIMB 13405 / ORS 571</strain>
    </source>
</reference>
<proteinExistence type="predicted"/>
<sequence>MMSQVADVAPFPSASARAAAWTSRPAGRSARLVALLLATTALSAPAARGGELPTSGSVVSGSAAISVPSATSVLITQTSRNAIINWGSFSVRAGNAVRFENGSGATLNRVTGLSPSQIDGSLSATGSVYLVNPNGITVGPTGQVTTGGSFIASTHDVSDAEFNAGGAMTFRGSSTASVINYGSIGSLGGDVALIARKVENAGTISAPNGTVGLAAGYEVLVRDAALSDGKFVVKVGGGDTEAKTTGVIKAAEAELKANGGNVYALAGNTESLTKATGVASKGGRIFLTAGDGGNVTVTQKLSARAAASNGKAKGGEIRVSGGTVKVSGKLDAKGEGDAGGTIVVTGRDIQLAAGADLDASGATGGLVLVGGDYQGGKDATTKYLAEDVATATTTTVEAGASIRVDGTAGAGGRTVVWSDGTTRFDGTISATAAGTAAGGDAEVSGKVRLAFDGTADLRSERGAFGTLLLDPYNLTISAASGSGMSGFNANANNSVLNATTLTNALATANVTVTTGSAGAQAGDITVATPINWSSGSALTLSAYGSIAVNASITGGTGSSILLRADNTGTGTGTVTFGTGATLSAGGGVSIFYNPSSFAAPTDYSARVASGTLTAYMLVNTVQDLQDMNTNLNGIYALGRDIDASATTSWNGGAGFQPVGTNSSYFYGTLDGQLHVISGLFINRGSLTAVGLFGDLAPGAEIRNLGLVGGSVTGGIATGSLSGINHGIITNVYASSAVTGQDYVGGLIGYNTGTISQAYATGTVSGNDKVGGLIGINGTGAGNSTISNVYATGSVSGSNYVGGLIGANYGVLINAYSSGAVSASTSTSVGGLIGDNTNGVSITASFYNTQTTGQANGVGSGSSGGVTGLTTAQMRDGSTTSGGFYALASAAGWDFTTVWARPNALTSQSSDGQRHYAELYAVSGVVGVNATGTMTYGDASPAWTYTYYGTGSGYGNLVTANPAYASGVTSASDVGTYAVALSGGSGTSWGGRLTRFVSSGSVTVIPATLTVTANGGSMVYGYAAPALGYTASGWRNGQGDSLLSGVSVTTNATSTSNVGTSYTSSASGGSLSGAASGNYTLSYVDGSVSVTPRALTVTAGAQSMIYGDSVPGLTYALGGAGLVNGDTLTGALVTSASSTASVGSYAITQGTLAASSNYSVTYTGANVSVTARPLTVTADAQSMVYGDAIPGLTYAVGGAGLVNGDTLSGAAATGASSASGVGSYAITQGSLAASSNYALSYVGANLSVTPRLLTITADPKSMTYGDSPPGLTYGIGGAGLVNGDTLSGALATSASSSANVGTYAVTQGTLAASSNYAVTYTGANLAITPRAITIAADAQSMIYGDSVPVLTYTLGGAGLVNGDTLTGVQATSASSMASVGTYAITQGTLAASSNYAVTYMGANLAVTPRALTIAADARSMTYGASVPVLTYTLGGAGLVNGDTLTGVQATSASSTSGVGTYAITQGTLAASSNYAVTYSGAGLSVTPRPLTVTANATSMTYGDGLPLLTYAIGGAGLVNGDTLSGGLTTSATSSSIVGPYAIGRGTLSASPNYALTYVGGALLVLPRPLTITADDQTRATGAPNPALSYRVGGRGLVNGDTLSGTLATSAGPLSMVGSYPITQGSLSAGANYALTYSPGTLTVVGSTQTPAFIETRASDEVVVTEATEGLVTAVDQTPQIVPPPTVVSCDGGAGGPCSLFPVPENRPSASFLRFRGE</sequence>
<dbReference type="HOGENOM" id="CLU_001551_0_0_5"/>
<dbReference type="PANTHER" id="PTHR12338:SF5">
    <property type="entry name" value="ANTIGEN 43-RELATED"/>
    <property type="match status" value="1"/>
</dbReference>
<dbReference type="NCBIfam" id="TIGR01901">
    <property type="entry name" value="adhes_NPXG"/>
    <property type="match status" value="1"/>
</dbReference>
<dbReference type="Pfam" id="PF07581">
    <property type="entry name" value="Glug"/>
    <property type="match status" value="1"/>
</dbReference>
<evidence type="ECO:0000259" key="1">
    <source>
        <dbReference type="SMART" id="SM00912"/>
    </source>
</evidence>
<protein>
    <submittedName>
        <fullName evidence="2">Putative large exoprotein</fullName>
    </submittedName>
</protein>
<dbReference type="InterPro" id="IPR011493">
    <property type="entry name" value="GLUG"/>
</dbReference>
<dbReference type="InterPro" id="IPR041286">
    <property type="entry name" value="MBG_2"/>
</dbReference>
<dbReference type="EMBL" id="AP009384">
    <property type="protein sequence ID" value="BAF87919.1"/>
    <property type="molecule type" value="Genomic_DNA"/>
</dbReference>